<evidence type="ECO:0000313" key="2">
    <source>
        <dbReference type="Proteomes" id="UP000694522"/>
    </source>
</evidence>
<dbReference type="GO" id="GO:0042393">
    <property type="term" value="F:histone binding"/>
    <property type="evidence" value="ECO:0007669"/>
    <property type="project" value="TreeGrafter"/>
</dbReference>
<evidence type="ECO:0000313" key="1">
    <source>
        <dbReference type="Ensembl" id="ENSACOP00000007846.1"/>
    </source>
</evidence>
<accession>A0A8B9FJB8</accession>
<name>A0A8B9FJB8_9PSIT</name>
<dbReference type="GO" id="GO:0000775">
    <property type="term" value="C:chromosome, centromeric region"/>
    <property type="evidence" value="ECO:0007669"/>
    <property type="project" value="TreeGrafter"/>
</dbReference>
<proteinExistence type="predicted"/>
<keyword evidence="2" id="KW-1185">Reference proteome</keyword>
<protein>
    <recommendedName>
        <fullName evidence="3">Holliday junction recognition protein</fullName>
    </recommendedName>
</protein>
<dbReference type="PANTHER" id="PTHR15992">
    <property type="entry name" value="HOLLIDAY JUNCTION RECOGNITION PROTEIN"/>
    <property type="match status" value="1"/>
</dbReference>
<dbReference type="Proteomes" id="UP000694522">
    <property type="component" value="Unplaced"/>
</dbReference>
<dbReference type="Ensembl" id="ENSACOT00000008121.1">
    <property type="protein sequence ID" value="ENSACOP00000007846.1"/>
    <property type="gene ID" value="ENSACOG00000005509.1"/>
</dbReference>
<organism evidence="1 2">
    <name type="scientific">Amazona collaria</name>
    <name type="common">yellow-billed parrot</name>
    <dbReference type="NCBI Taxonomy" id="241587"/>
    <lineage>
        <taxon>Eukaryota</taxon>
        <taxon>Metazoa</taxon>
        <taxon>Chordata</taxon>
        <taxon>Craniata</taxon>
        <taxon>Vertebrata</taxon>
        <taxon>Euteleostomi</taxon>
        <taxon>Archelosauria</taxon>
        <taxon>Archosauria</taxon>
        <taxon>Dinosauria</taxon>
        <taxon>Saurischia</taxon>
        <taxon>Theropoda</taxon>
        <taxon>Coelurosauria</taxon>
        <taxon>Aves</taxon>
        <taxon>Neognathae</taxon>
        <taxon>Neoaves</taxon>
        <taxon>Telluraves</taxon>
        <taxon>Australaves</taxon>
        <taxon>Psittaciformes</taxon>
        <taxon>Psittacidae</taxon>
        <taxon>Amazona</taxon>
    </lineage>
</organism>
<dbReference type="PANTHER" id="PTHR15992:SF5">
    <property type="entry name" value="HOLLIDAY JUNCTION RECOGNITION PROTEIN"/>
    <property type="match status" value="1"/>
</dbReference>
<dbReference type="AlphaFoldDB" id="A0A8B9FJB8"/>
<reference evidence="1" key="1">
    <citation type="submission" date="2025-08" db="UniProtKB">
        <authorList>
            <consortium name="Ensembl"/>
        </authorList>
    </citation>
    <scope>IDENTIFICATION</scope>
</reference>
<evidence type="ECO:0008006" key="3">
    <source>
        <dbReference type="Google" id="ProtNLM"/>
    </source>
</evidence>
<sequence length="678" mass="76177">MTKKNLHEDDGKKQEKVKVQVDVIVQDNARNIPKWIAVAPQGSSEGLPSASPVRELIGNQAAVYRNKGEFSNEYSSRSPWLQFSSVPISTNTVTISRDVPSPELNKSCWDSVLEEYQPADQACTWSNVTVADLYPAMVKTFTGLMTKQIQRKELKYVFRCLRYKRWHSRRPKLSVTVDKIRGFKPLNLKQVQSNICSDSVEDIHNRTSGNENRELHDDKCYNNNLSGPVPYSNIDANGIQADDSEISLEHHLVSVKGQKISEQTHFPNVMARMGETFLAEDDLQTTVSLKNSKCKEGEKLAYKCSLEHRFMTSTAGSESTALQLVKASKTQKIDLPNGNTLGLCSCTCSSYSNSNTFTPVTNYSLARASNSLLINPERLTSGRLTSFQRKHWFSSLSTVQSTSNTPQKYEDAFEELYYKLCSTAIPKPLTLMRPCSNSQNLEEKGRLVKSNLRRSVSFHTHYDREFDRIYEQSCKEAAAKLPDFQRASNLRKYEGIQTSKTVNALVNSPVRALFAIPRVKRLGSFQNDLTCSPVKRLKDTPKHYPPSAKCQVSPKKNISFPAAGMDFLSTHNGGCPVFFDSHNYQNQDSAFHDSSDKMSLSTSGTSLQESAIADVHSGWPGAMKNYSYPRNASKHHKRVYRTLSYTDGKDQNPSSPLGDFLVKTHQGAYMDCYRENAS</sequence>
<reference evidence="1" key="2">
    <citation type="submission" date="2025-09" db="UniProtKB">
        <authorList>
            <consortium name="Ensembl"/>
        </authorList>
    </citation>
    <scope>IDENTIFICATION</scope>
</reference>
<dbReference type="GO" id="GO:0034080">
    <property type="term" value="P:CENP-A containing chromatin assembly"/>
    <property type="evidence" value="ECO:0007669"/>
    <property type="project" value="TreeGrafter"/>
</dbReference>